<dbReference type="PROSITE" id="PS50948">
    <property type="entry name" value="PAN"/>
    <property type="match status" value="1"/>
</dbReference>
<reference evidence="4 5" key="1">
    <citation type="submission" date="2020-06" db="EMBL/GenBank/DDBJ databases">
        <title>Transcriptomic and genomic resources for Thalictrum thalictroides and T. hernandezii: Facilitating candidate gene discovery in an emerging model plant lineage.</title>
        <authorList>
            <person name="Arias T."/>
            <person name="Riano-Pachon D.M."/>
            <person name="Di Stilio V.S."/>
        </authorList>
    </citation>
    <scope>NUCLEOTIDE SEQUENCE [LARGE SCALE GENOMIC DNA]</scope>
    <source>
        <strain evidence="5">cv. WT478/WT964</strain>
        <tissue evidence="4">Leaves</tissue>
    </source>
</reference>
<keyword evidence="4" id="KW-0418">Kinase</keyword>
<keyword evidence="4" id="KW-0430">Lectin</keyword>
<organism evidence="4 5">
    <name type="scientific">Thalictrum thalictroides</name>
    <name type="common">Rue-anemone</name>
    <name type="synonym">Anemone thalictroides</name>
    <dbReference type="NCBI Taxonomy" id="46969"/>
    <lineage>
        <taxon>Eukaryota</taxon>
        <taxon>Viridiplantae</taxon>
        <taxon>Streptophyta</taxon>
        <taxon>Embryophyta</taxon>
        <taxon>Tracheophyta</taxon>
        <taxon>Spermatophyta</taxon>
        <taxon>Magnoliopsida</taxon>
        <taxon>Ranunculales</taxon>
        <taxon>Ranunculaceae</taxon>
        <taxon>Thalictroideae</taxon>
        <taxon>Thalictrum</taxon>
    </lineage>
</organism>
<dbReference type="InterPro" id="IPR003609">
    <property type="entry name" value="Pan_app"/>
</dbReference>
<keyword evidence="1" id="KW-0732">Signal</keyword>
<dbReference type="Proteomes" id="UP000554482">
    <property type="component" value="Unassembled WGS sequence"/>
</dbReference>
<dbReference type="GO" id="GO:0030246">
    <property type="term" value="F:carbohydrate binding"/>
    <property type="evidence" value="ECO:0007669"/>
    <property type="project" value="UniProtKB-KW"/>
</dbReference>
<accession>A0A7J6XBF0</accession>
<keyword evidence="2" id="KW-1015">Disulfide bond</keyword>
<evidence type="ECO:0000259" key="3">
    <source>
        <dbReference type="PROSITE" id="PS50948"/>
    </source>
</evidence>
<sequence>SFDYPTDTFLPGAKIGYNRITKIQQSLTCWRSPNDPAKGLYSLKLDPDGDEFFLESNQNRYWSSGTWNGSVMSRLPEIILSIYSFSYVKNENESYFTYDLYNSSAIYASRLVMELSGEVMAFTWTENTQTWFLVWSLPRMKCEVYGYCGPFGVCDENNLPLCRCFNGFIPRSPNDWNNMRNFSGGCVRKKYLQCGDEVAFLQDSQQFVVSNQQLNNAFKTAEDCKQSCLDNCSCNAYAFNSSCLLWNGDVFALQPFRDDKISYRNHLKVAASEIPRPTSGKNFGTNGGLIK</sequence>
<dbReference type="EMBL" id="JABWDY010001818">
    <property type="protein sequence ID" value="KAF5207121.1"/>
    <property type="molecule type" value="Genomic_DNA"/>
</dbReference>
<dbReference type="Pfam" id="PF08276">
    <property type="entry name" value="PAN_2"/>
    <property type="match status" value="1"/>
</dbReference>
<feature type="domain" description="Apple" evidence="3">
    <location>
        <begin position="194"/>
        <end position="268"/>
    </location>
</feature>
<dbReference type="Pfam" id="PF00954">
    <property type="entry name" value="S_locus_glycop"/>
    <property type="match status" value="1"/>
</dbReference>
<evidence type="ECO:0000313" key="5">
    <source>
        <dbReference type="Proteomes" id="UP000554482"/>
    </source>
</evidence>
<gene>
    <name evidence="4" type="ORF">FRX31_003293</name>
</gene>
<dbReference type="OrthoDB" id="4062651at2759"/>
<dbReference type="PANTHER" id="PTHR32444:SF247">
    <property type="entry name" value="OS01G0958200 PROTEIN"/>
    <property type="match status" value="1"/>
</dbReference>
<dbReference type="SMART" id="SM00473">
    <property type="entry name" value="PAN_AP"/>
    <property type="match status" value="1"/>
</dbReference>
<keyword evidence="4" id="KW-0675">Receptor</keyword>
<dbReference type="GO" id="GO:0016301">
    <property type="term" value="F:kinase activity"/>
    <property type="evidence" value="ECO:0007669"/>
    <property type="project" value="UniProtKB-KW"/>
</dbReference>
<comment type="caution">
    <text evidence="4">The sequence shown here is derived from an EMBL/GenBank/DDBJ whole genome shotgun (WGS) entry which is preliminary data.</text>
</comment>
<dbReference type="AlphaFoldDB" id="A0A7J6XBF0"/>
<dbReference type="InterPro" id="IPR000858">
    <property type="entry name" value="S_locus_glycoprot_dom"/>
</dbReference>
<keyword evidence="5" id="KW-1185">Reference proteome</keyword>
<dbReference type="InterPro" id="IPR036426">
    <property type="entry name" value="Bulb-type_lectin_dom_sf"/>
</dbReference>
<evidence type="ECO:0000256" key="2">
    <source>
        <dbReference type="ARBA" id="ARBA00023157"/>
    </source>
</evidence>
<evidence type="ECO:0000256" key="1">
    <source>
        <dbReference type="ARBA" id="ARBA00022729"/>
    </source>
</evidence>
<dbReference type="SUPFAM" id="SSF51110">
    <property type="entry name" value="alpha-D-mannose-specific plant lectins"/>
    <property type="match status" value="1"/>
</dbReference>
<keyword evidence="4" id="KW-0808">Transferase</keyword>
<name>A0A7J6XBF0_THATH</name>
<dbReference type="GO" id="GO:0048544">
    <property type="term" value="P:recognition of pollen"/>
    <property type="evidence" value="ECO:0007669"/>
    <property type="project" value="InterPro"/>
</dbReference>
<protein>
    <submittedName>
        <fullName evidence="4">G-type lectin S-receptor-like serine/threonine-protein kinase</fullName>
    </submittedName>
</protein>
<evidence type="ECO:0000313" key="4">
    <source>
        <dbReference type="EMBL" id="KAF5207121.1"/>
    </source>
</evidence>
<proteinExistence type="predicted"/>
<feature type="non-terminal residue" evidence="4">
    <location>
        <position position="1"/>
    </location>
</feature>
<dbReference type="PANTHER" id="PTHR32444">
    <property type="entry name" value="BULB-TYPE LECTIN DOMAIN-CONTAINING PROTEIN"/>
    <property type="match status" value="1"/>
</dbReference>